<name>A0A7R8ZHQ7_TIMDO</name>
<dbReference type="EMBL" id="OA586166">
    <property type="protein sequence ID" value="CAD7206747.1"/>
    <property type="molecule type" value="Genomic_DNA"/>
</dbReference>
<accession>A0A7R8ZHQ7</accession>
<organism evidence="1">
    <name type="scientific">Timema douglasi</name>
    <name type="common">Walking stick</name>
    <dbReference type="NCBI Taxonomy" id="61478"/>
    <lineage>
        <taxon>Eukaryota</taxon>
        <taxon>Metazoa</taxon>
        <taxon>Ecdysozoa</taxon>
        <taxon>Arthropoda</taxon>
        <taxon>Hexapoda</taxon>
        <taxon>Insecta</taxon>
        <taxon>Pterygota</taxon>
        <taxon>Neoptera</taxon>
        <taxon>Polyneoptera</taxon>
        <taxon>Phasmatodea</taxon>
        <taxon>Timematodea</taxon>
        <taxon>Timematoidea</taxon>
        <taxon>Timematidae</taxon>
        <taxon>Timema</taxon>
    </lineage>
</organism>
<gene>
    <name evidence="1" type="ORF">TDIB3V08_LOCUS12896</name>
</gene>
<sequence>MTCFLLIMKFVNLRGSIFHMTQKKIIDFANFYNIVGIIYKYCIYLNQRPDFPPNLLH</sequence>
<protein>
    <submittedName>
        <fullName evidence="1">Uncharacterized protein</fullName>
    </submittedName>
</protein>
<evidence type="ECO:0000313" key="1">
    <source>
        <dbReference type="EMBL" id="CAD7206747.1"/>
    </source>
</evidence>
<dbReference type="AlphaFoldDB" id="A0A7R8ZHQ7"/>
<reference evidence="1" key="1">
    <citation type="submission" date="2020-11" db="EMBL/GenBank/DDBJ databases">
        <authorList>
            <person name="Tran Van P."/>
        </authorList>
    </citation>
    <scope>NUCLEOTIDE SEQUENCE</scope>
</reference>
<proteinExistence type="predicted"/>